<evidence type="ECO:0000256" key="5">
    <source>
        <dbReference type="ARBA" id="ARBA00013211"/>
    </source>
</evidence>
<accession>A0AB40CQ83</accession>
<evidence type="ECO:0000313" key="12">
    <source>
        <dbReference type="RefSeq" id="XP_039140690.1"/>
    </source>
</evidence>
<dbReference type="PANTHER" id="PTHR10983">
    <property type="entry name" value="1-ACYLGLYCEROL-3-PHOSPHATE ACYLTRANSFERASE-RELATED"/>
    <property type="match status" value="1"/>
</dbReference>
<feature type="transmembrane region" description="Helical" evidence="8">
    <location>
        <begin position="41"/>
        <end position="69"/>
    </location>
</feature>
<protein>
    <recommendedName>
        <fullName evidence="5">1-acylglycerol-3-phosphate O-acyltransferase</fullName>
        <ecNumber evidence="5">2.3.1.51</ecNumber>
    </recommendedName>
</protein>
<sequence>MNGSTNSRGMPSNGIKEQEEATLALNSNDGPRHRPLTLIRALRGILCLVTLLSTAFMLLIYLAPITILIVRMFSVHYSRKATSFLFGIWLSLWPFLFEKINGTKVVFSGDMVPSEERILLLANHRTEVDWMYLWDLALRKGFLGHIKYILKKSLMKLPIFGWGFQIFEFISVERKWESDELIMKKKLSAFKDPKDPLWLALFPEGTDYTEQKCLKSQQFAAENDLPILRNVLIPKTKGFYACLESLRNTLNAVYDVTIAYKHRCPTFIDNVFGVDPSEVHIHVQRITLNEIPTSEEEAAAWLIERFQLKDQLLSDFAARGHFPHHVPEENLSTLVCLVKFLVVIVTTSLFTHLTLFSSVWYKVYVAFSFTYLTAVTYFDILPSPVLCSSIKSLFCSKKMS</sequence>
<dbReference type="PANTHER" id="PTHR10983:SF16">
    <property type="entry name" value="LYSOCARDIOLIPIN ACYLTRANSFERASE 1"/>
    <property type="match status" value="1"/>
</dbReference>
<feature type="transmembrane region" description="Helical" evidence="8">
    <location>
        <begin position="331"/>
        <end position="353"/>
    </location>
</feature>
<name>A0AB40CQ83_DIOCR</name>
<dbReference type="Proteomes" id="UP001515500">
    <property type="component" value="Chromosome 2"/>
</dbReference>
<comment type="catalytic activity">
    <reaction evidence="1">
        <text>a 1-acyl-sn-glycero-3-phosphate + an acyl-CoA = a 1,2-diacyl-sn-glycero-3-phosphate + CoA</text>
        <dbReference type="Rhea" id="RHEA:19709"/>
        <dbReference type="ChEBI" id="CHEBI:57287"/>
        <dbReference type="ChEBI" id="CHEBI:57970"/>
        <dbReference type="ChEBI" id="CHEBI:58342"/>
        <dbReference type="ChEBI" id="CHEBI:58608"/>
        <dbReference type="EC" id="2.3.1.51"/>
    </reaction>
</comment>
<dbReference type="RefSeq" id="XP_039140682.1">
    <property type="nucleotide sequence ID" value="XM_039284748.1"/>
</dbReference>
<dbReference type="SMART" id="SM00563">
    <property type="entry name" value="PlsC"/>
    <property type="match status" value="1"/>
</dbReference>
<dbReference type="GO" id="GO:0012505">
    <property type="term" value="C:endomembrane system"/>
    <property type="evidence" value="ECO:0007669"/>
    <property type="project" value="TreeGrafter"/>
</dbReference>
<evidence type="ECO:0000259" key="9">
    <source>
        <dbReference type="SMART" id="SM00563"/>
    </source>
</evidence>
<dbReference type="CDD" id="cd07990">
    <property type="entry name" value="LPLAT_LCLAT1-like"/>
    <property type="match status" value="1"/>
</dbReference>
<organism evidence="10 12">
    <name type="scientific">Dioscorea cayennensis subsp. rotundata</name>
    <name type="common">White Guinea yam</name>
    <name type="synonym">Dioscorea rotundata</name>
    <dbReference type="NCBI Taxonomy" id="55577"/>
    <lineage>
        <taxon>Eukaryota</taxon>
        <taxon>Viridiplantae</taxon>
        <taxon>Streptophyta</taxon>
        <taxon>Embryophyta</taxon>
        <taxon>Tracheophyta</taxon>
        <taxon>Spermatophyta</taxon>
        <taxon>Magnoliopsida</taxon>
        <taxon>Liliopsida</taxon>
        <taxon>Dioscoreales</taxon>
        <taxon>Dioscoreaceae</taxon>
        <taxon>Dioscorea</taxon>
    </lineage>
</organism>
<dbReference type="InterPro" id="IPR002123">
    <property type="entry name" value="Plipid/glycerol_acylTrfase"/>
</dbReference>
<evidence type="ECO:0000313" key="10">
    <source>
        <dbReference type="Proteomes" id="UP001515500"/>
    </source>
</evidence>
<comment type="similarity">
    <text evidence="4">Belongs to the 1-acyl-sn-glycerol-3-phosphate acyltransferase family.</text>
</comment>
<comment type="pathway">
    <text evidence="2">Phospholipid metabolism; CDP-diacylglycerol biosynthesis; CDP-diacylglycerol from sn-glycerol 3-phosphate: step 2/3.</text>
</comment>
<evidence type="ECO:0000256" key="6">
    <source>
        <dbReference type="ARBA" id="ARBA00022679"/>
    </source>
</evidence>
<dbReference type="InterPro" id="IPR032098">
    <property type="entry name" value="Acyltransf_C"/>
</dbReference>
<dbReference type="Pfam" id="PF16076">
    <property type="entry name" value="Acyltransf_C"/>
    <property type="match status" value="1"/>
</dbReference>
<proteinExistence type="inferred from homology"/>
<dbReference type="GO" id="GO:0003841">
    <property type="term" value="F:1-acylglycerol-3-phosphate O-acyltransferase activity"/>
    <property type="evidence" value="ECO:0007669"/>
    <property type="project" value="UniProtKB-EC"/>
</dbReference>
<keyword evidence="6" id="KW-0808">Transferase</keyword>
<evidence type="ECO:0000313" key="11">
    <source>
        <dbReference type="RefSeq" id="XP_039140682.1"/>
    </source>
</evidence>
<keyword evidence="8" id="KW-0472">Membrane</keyword>
<keyword evidence="8" id="KW-0812">Transmembrane</keyword>
<feature type="transmembrane region" description="Helical" evidence="8">
    <location>
        <begin position="359"/>
        <end position="381"/>
    </location>
</feature>
<dbReference type="RefSeq" id="XP_039140690.1">
    <property type="nucleotide sequence ID" value="XM_039284756.1"/>
</dbReference>
<evidence type="ECO:0000256" key="4">
    <source>
        <dbReference type="ARBA" id="ARBA00008655"/>
    </source>
</evidence>
<dbReference type="SUPFAM" id="SSF69593">
    <property type="entry name" value="Glycerol-3-phosphate (1)-acyltransferase"/>
    <property type="match status" value="1"/>
</dbReference>
<keyword evidence="8" id="KW-1133">Transmembrane helix</keyword>
<evidence type="ECO:0000256" key="2">
    <source>
        <dbReference type="ARBA" id="ARBA00004728"/>
    </source>
</evidence>
<evidence type="ECO:0000256" key="7">
    <source>
        <dbReference type="ARBA" id="ARBA00023315"/>
    </source>
</evidence>
<reference evidence="11 12" key="1">
    <citation type="submission" date="2025-04" db="UniProtKB">
        <authorList>
            <consortium name="RefSeq"/>
        </authorList>
    </citation>
    <scope>IDENTIFICATION</scope>
</reference>
<evidence type="ECO:0000256" key="1">
    <source>
        <dbReference type="ARBA" id="ARBA00001141"/>
    </source>
</evidence>
<dbReference type="GeneID" id="120277890"/>
<dbReference type="Pfam" id="PF01553">
    <property type="entry name" value="Acyltransferase"/>
    <property type="match status" value="1"/>
</dbReference>
<comment type="pathway">
    <text evidence="3">Lipid metabolism.</text>
</comment>
<evidence type="ECO:0000256" key="3">
    <source>
        <dbReference type="ARBA" id="ARBA00005189"/>
    </source>
</evidence>
<keyword evidence="10" id="KW-1185">Reference proteome</keyword>
<keyword evidence="7 11" id="KW-0012">Acyltransferase</keyword>
<feature type="domain" description="Phospholipid/glycerol acyltransferase" evidence="9">
    <location>
        <begin position="118"/>
        <end position="240"/>
    </location>
</feature>
<evidence type="ECO:0000256" key="8">
    <source>
        <dbReference type="SAM" id="Phobius"/>
    </source>
</evidence>
<dbReference type="AlphaFoldDB" id="A0AB40CQ83"/>
<feature type="transmembrane region" description="Helical" evidence="8">
    <location>
        <begin position="81"/>
        <end position="97"/>
    </location>
</feature>
<dbReference type="EC" id="2.3.1.51" evidence="5"/>
<gene>
    <name evidence="11 12" type="primary">LOC120277890</name>
</gene>